<dbReference type="InterPro" id="IPR001254">
    <property type="entry name" value="Trypsin_dom"/>
</dbReference>
<dbReference type="EMBL" id="OU892285">
    <property type="protein sequence ID" value="CAG9773717.1"/>
    <property type="molecule type" value="Genomic_DNA"/>
</dbReference>
<dbReference type="Gene3D" id="2.40.10.10">
    <property type="entry name" value="Trypsin-like serine proteases"/>
    <property type="match status" value="1"/>
</dbReference>
<sequence length="227" mass="25324">MYRIAIALIVILCNLWNVKCVQFNAGRFIVNGFNKPIEPSESDFPHQTALLAQVNGTELIFCGGSLIHPRWVLTAAHCLEQDGKQFPTSLLKVAVGSIYSDLRGGQKLDVKETIIHKAYFESSASHDIGLIKLKRFVKLSSLVNSIRLHTNTSENLLGQTVYLTGLGFINDFSRKPERLRKAILHVNTPDKCFIDPTKDATQLCCTSTLFEGKACKVRTNRVVNGYE</sequence>
<dbReference type="InterPro" id="IPR018114">
    <property type="entry name" value="TRYPSIN_HIS"/>
</dbReference>
<feature type="domain" description="Peptidase S1" evidence="3">
    <location>
        <begin position="29"/>
        <end position="216"/>
    </location>
</feature>
<dbReference type="PANTHER" id="PTHR24250">
    <property type="entry name" value="CHYMOTRYPSIN-RELATED"/>
    <property type="match status" value="1"/>
</dbReference>
<organism evidence="4 5">
    <name type="scientific">Ceutorhynchus assimilis</name>
    <name type="common">cabbage seed weevil</name>
    <dbReference type="NCBI Taxonomy" id="467358"/>
    <lineage>
        <taxon>Eukaryota</taxon>
        <taxon>Metazoa</taxon>
        <taxon>Ecdysozoa</taxon>
        <taxon>Arthropoda</taxon>
        <taxon>Hexapoda</taxon>
        <taxon>Insecta</taxon>
        <taxon>Pterygota</taxon>
        <taxon>Neoptera</taxon>
        <taxon>Endopterygota</taxon>
        <taxon>Coleoptera</taxon>
        <taxon>Polyphaga</taxon>
        <taxon>Cucujiformia</taxon>
        <taxon>Curculionidae</taxon>
        <taxon>Ceutorhynchinae</taxon>
        <taxon>Ceutorhynchus</taxon>
    </lineage>
</organism>
<feature type="signal peptide" evidence="2">
    <location>
        <begin position="1"/>
        <end position="20"/>
    </location>
</feature>
<evidence type="ECO:0000256" key="2">
    <source>
        <dbReference type="SAM" id="SignalP"/>
    </source>
</evidence>
<accession>A0A9N9N3J5</accession>
<dbReference type="GO" id="GO:0006508">
    <property type="term" value="P:proteolysis"/>
    <property type="evidence" value="ECO:0007669"/>
    <property type="project" value="InterPro"/>
</dbReference>
<dbReference type="SMART" id="SM00020">
    <property type="entry name" value="Tryp_SPc"/>
    <property type="match status" value="1"/>
</dbReference>
<dbReference type="InterPro" id="IPR009003">
    <property type="entry name" value="Peptidase_S1_PA"/>
</dbReference>
<evidence type="ECO:0000259" key="3">
    <source>
        <dbReference type="PROSITE" id="PS50240"/>
    </source>
</evidence>
<protein>
    <recommendedName>
        <fullName evidence="3">Peptidase S1 domain-containing protein</fullName>
    </recommendedName>
</protein>
<dbReference type="CDD" id="cd00190">
    <property type="entry name" value="Tryp_SPc"/>
    <property type="match status" value="1"/>
</dbReference>
<dbReference type="AlphaFoldDB" id="A0A9N9N3J5"/>
<dbReference type="FunFam" id="2.40.10.10:FF:000068">
    <property type="entry name" value="transmembrane protease serine 2"/>
    <property type="match status" value="1"/>
</dbReference>
<dbReference type="PRINTS" id="PR00722">
    <property type="entry name" value="CHYMOTRYPSIN"/>
</dbReference>
<evidence type="ECO:0000313" key="4">
    <source>
        <dbReference type="EMBL" id="CAG9773717.1"/>
    </source>
</evidence>
<dbReference type="Pfam" id="PF00089">
    <property type="entry name" value="Trypsin"/>
    <property type="match status" value="1"/>
</dbReference>
<evidence type="ECO:0000313" key="5">
    <source>
        <dbReference type="Proteomes" id="UP001152799"/>
    </source>
</evidence>
<name>A0A9N9N3J5_9CUCU</name>
<dbReference type="PANTHER" id="PTHR24250:SF27">
    <property type="entry name" value="ELASTASE 2 LIKE"/>
    <property type="match status" value="1"/>
</dbReference>
<dbReference type="OrthoDB" id="5597713at2759"/>
<dbReference type="PROSITE" id="PS00134">
    <property type="entry name" value="TRYPSIN_HIS"/>
    <property type="match status" value="1"/>
</dbReference>
<feature type="chain" id="PRO_5040502816" description="Peptidase S1 domain-containing protein" evidence="2">
    <location>
        <begin position="21"/>
        <end position="227"/>
    </location>
</feature>
<keyword evidence="2" id="KW-0732">Signal</keyword>
<gene>
    <name evidence="4" type="ORF">CEUTPL_LOCUS14103</name>
</gene>
<proteinExistence type="predicted"/>
<dbReference type="InterPro" id="IPR043504">
    <property type="entry name" value="Peptidase_S1_PA_chymotrypsin"/>
</dbReference>
<keyword evidence="5" id="KW-1185">Reference proteome</keyword>
<keyword evidence="1" id="KW-1015">Disulfide bond</keyword>
<evidence type="ECO:0000256" key="1">
    <source>
        <dbReference type="ARBA" id="ARBA00023157"/>
    </source>
</evidence>
<dbReference type="PROSITE" id="PS50240">
    <property type="entry name" value="TRYPSIN_DOM"/>
    <property type="match status" value="1"/>
</dbReference>
<dbReference type="InterPro" id="IPR001314">
    <property type="entry name" value="Peptidase_S1A"/>
</dbReference>
<reference evidence="4" key="1">
    <citation type="submission" date="2022-01" db="EMBL/GenBank/DDBJ databases">
        <authorList>
            <person name="King R."/>
        </authorList>
    </citation>
    <scope>NUCLEOTIDE SEQUENCE</scope>
</reference>
<dbReference type="SUPFAM" id="SSF50494">
    <property type="entry name" value="Trypsin-like serine proteases"/>
    <property type="match status" value="1"/>
</dbReference>
<dbReference type="Proteomes" id="UP001152799">
    <property type="component" value="Chromosome 9"/>
</dbReference>
<dbReference type="GO" id="GO:0004252">
    <property type="term" value="F:serine-type endopeptidase activity"/>
    <property type="evidence" value="ECO:0007669"/>
    <property type="project" value="InterPro"/>
</dbReference>